<dbReference type="Gene3D" id="1.10.1090.10">
    <property type="entry name" value="Cytochrome b-c1 complex subunit 7"/>
    <property type="match status" value="1"/>
</dbReference>
<reference evidence="10 11" key="1">
    <citation type="submission" date="2016-07" db="EMBL/GenBank/DDBJ databases">
        <title>Pervasive Adenine N6-methylation of Active Genes in Fungi.</title>
        <authorList>
            <consortium name="DOE Joint Genome Institute"/>
            <person name="Mondo S.J."/>
            <person name="Dannebaum R.O."/>
            <person name="Kuo R.C."/>
            <person name="Labutti K."/>
            <person name="Haridas S."/>
            <person name="Kuo A."/>
            <person name="Salamov A."/>
            <person name="Ahrendt S.R."/>
            <person name="Lipzen A."/>
            <person name="Sullivan W."/>
            <person name="Andreopoulos W.B."/>
            <person name="Clum A."/>
            <person name="Lindquist E."/>
            <person name="Daum C."/>
            <person name="Ramamoorthy G.K."/>
            <person name="Gryganskyi A."/>
            <person name="Culley D."/>
            <person name="Magnuson J.K."/>
            <person name="James T.Y."/>
            <person name="O'Malley M.A."/>
            <person name="Stajich J.E."/>
            <person name="Spatafora J.W."/>
            <person name="Visel A."/>
            <person name="Grigoriev I.V."/>
        </authorList>
    </citation>
    <scope>NUCLEOTIDE SEQUENCE [LARGE SCALE GENOMIC DNA]</scope>
    <source>
        <strain evidence="10 11">12-1054</strain>
    </source>
</reference>
<comment type="similarity">
    <text evidence="2 9">Belongs to the UQCRB/QCR7 family.</text>
</comment>
<comment type="function">
    <text evidence="9">Component of the ubiquinol-cytochrome c oxidoreductase, a multisubunit transmembrane complex that is part of the mitochondrial electron transport chain which drives oxidative phosphorylation.</text>
</comment>
<dbReference type="EMBL" id="MCFI01000012">
    <property type="protein sequence ID" value="ORY80986.1"/>
    <property type="molecule type" value="Genomic_DNA"/>
</dbReference>
<keyword evidence="4 9" id="KW-0679">Respiratory chain</keyword>
<dbReference type="AlphaFoldDB" id="A0A1Y2FCE4"/>
<dbReference type="InterPro" id="IPR003197">
    <property type="entry name" value="QCR7"/>
</dbReference>
<proteinExistence type="inferred from homology"/>
<evidence type="ECO:0000256" key="1">
    <source>
        <dbReference type="ARBA" id="ARBA00004443"/>
    </source>
</evidence>
<evidence type="ECO:0000256" key="9">
    <source>
        <dbReference type="PIRNR" id="PIRNR000022"/>
    </source>
</evidence>
<dbReference type="GO" id="GO:0045275">
    <property type="term" value="C:respiratory chain complex III"/>
    <property type="evidence" value="ECO:0007669"/>
    <property type="project" value="InterPro"/>
</dbReference>
<dbReference type="RefSeq" id="XP_040724631.1">
    <property type="nucleotide sequence ID" value="XM_040869570.1"/>
</dbReference>
<keyword evidence="5 9" id="KW-0999">Mitochondrion inner membrane</keyword>
<evidence type="ECO:0000256" key="6">
    <source>
        <dbReference type="ARBA" id="ARBA00022982"/>
    </source>
</evidence>
<comment type="subcellular location">
    <subcellularLocation>
        <location evidence="1">Mitochondrion inner membrane</location>
        <topology evidence="1">Peripheral membrane protein</topology>
        <orientation evidence="1">Matrix side</orientation>
    </subcellularLocation>
</comment>
<evidence type="ECO:0000256" key="4">
    <source>
        <dbReference type="ARBA" id="ARBA00022660"/>
    </source>
</evidence>
<dbReference type="GO" id="GO:0006122">
    <property type="term" value="P:mitochondrial electron transport, ubiquinol to cytochrome c"/>
    <property type="evidence" value="ECO:0007669"/>
    <property type="project" value="InterPro"/>
</dbReference>
<dbReference type="OMA" id="PLAQWYT"/>
<comment type="caution">
    <text evidence="10">The sequence shown here is derived from an EMBL/GenBank/DDBJ whole genome shotgun (WGS) entry which is preliminary data.</text>
</comment>
<keyword evidence="3 9" id="KW-0813">Transport</keyword>
<evidence type="ECO:0000256" key="8">
    <source>
        <dbReference type="ARBA" id="ARBA00023136"/>
    </source>
</evidence>
<dbReference type="Proteomes" id="UP000193685">
    <property type="component" value="Unassembled WGS sequence"/>
</dbReference>
<dbReference type="PANTHER" id="PTHR12022">
    <property type="entry name" value="UBIQUINOL-CYTOCHROME C REDUCTASE COMPLEX 14 KD PROTEIN"/>
    <property type="match status" value="1"/>
</dbReference>
<keyword evidence="8 9" id="KW-0472">Membrane</keyword>
<protein>
    <recommendedName>
        <fullName evidence="9">Cytochrome b-c1 complex subunit 7</fullName>
    </recommendedName>
</protein>
<gene>
    <name evidence="10" type="ORF">BCR37DRAFT_380872</name>
</gene>
<evidence type="ECO:0000256" key="2">
    <source>
        <dbReference type="ARBA" id="ARBA00008554"/>
    </source>
</evidence>
<accession>A0A1Y2FCE4</accession>
<sequence length="123" mass="14214">MVGAPSLASYILKSKSLTQTLMPLAKTYARLAGYRKMGLKYDDLLPEENDTMQKAIKRLPERESYDRAFRLRQALQLSAKHHLLPEQDWVKPGEDTRYMTPLAEEVAKEASEREEFDTLKVQK</sequence>
<dbReference type="Pfam" id="PF02271">
    <property type="entry name" value="UCR_14kD"/>
    <property type="match status" value="1"/>
</dbReference>
<keyword evidence="11" id="KW-1185">Reference proteome</keyword>
<dbReference type="FunFam" id="1.10.1090.10:FF:000001">
    <property type="entry name" value="Cytochrome b-c1 complex subunit 7"/>
    <property type="match status" value="1"/>
</dbReference>
<dbReference type="InterPro" id="IPR036544">
    <property type="entry name" value="QCR7_sf"/>
</dbReference>
<dbReference type="GeneID" id="63786169"/>
<dbReference type="PANTHER" id="PTHR12022:SF0">
    <property type="entry name" value="CYTOCHROME B-C1 COMPLEX SUBUNIT 7"/>
    <property type="match status" value="1"/>
</dbReference>
<keyword evidence="7 9" id="KW-0496">Mitochondrion</keyword>
<evidence type="ECO:0000256" key="7">
    <source>
        <dbReference type="ARBA" id="ARBA00023128"/>
    </source>
</evidence>
<dbReference type="GO" id="GO:0005743">
    <property type="term" value="C:mitochondrial inner membrane"/>
    <property type="evidence" value="ECO:0007669"/>
    <property type="project" value="UniProtKB-SubCell"/>
</dbReference>
<evidence type="ECO:0000313" key="10">
    <source>
        <dbReference type="EMBL" id="ORY80986.1"/>
    </source>
</evidence>
<evidence type="ECO:0000313" key="11">
    <source>
        <dbReference type="Proteomes" id="UP000193685"/>
    </source>
</evidence>
<dbReference type="PIRSF" id="PIRSF000022">
    <property type="entry name" value="Bc1_14K"/>
    <property type="match status" value="1"/>
</dbReference>
<evidence type="ECO:0000256" key="5">
    <source>
        <dbReference type="ARBA" id="ARBA00022792"/>
    </source>
</evidence>
<organism evidence="10 11">
    <name type="scientific">Protomyces lactucae-debilis</name>
    <dbReference type="NCBI Taxonomy" id="2754530"/>
    <lineage>
        <taxon>Eukaryota</taxon>
        <taxon>Fungi</taxon>
        <taxon>Dikarya</taxon>
        <taxon>Ascomycota</taxon>
        <taxon>Taphrinomycotina</taxon>
        <taxon>Taphrinomycetes</taxon>
        <taxon>Taphrinales</taxon>
        <taxon>Protomycetaceae</taxon>
        <taxon>Protomyces</taxon>
    </lineage>
</organism>
<name>A0A1Y2FCE4_PROLT</name>
<keyword evidence="6 9" id="KW-0249">Electron transport</keyword>
<dbReference type="OrthoDB" id="425749at2759"/>
<evidence type="ECO:0000256" key="3">
    <source>
        <dbReference type="ARBA" id="ARBA00022448"/>
    </source>
</evidence>
<dbReference type="SUPFAM" id="SSF81524">
    <property type="entry name" value="14 kDa protein of cytochrome bc1 complex (Ubiquinol-cytochrome c reductase)"/>
    <property type="match status" value="1"/>
</dbReference>
<dbReference type="STRING" id="56484.A0A1Y2FCE4"/>